<evidence type="ECO:0000256" key="1">
    <source>
        <dbReference type="ARBA" id="ARBA00007447"/>
    </source>
</evidence>
<keyword evidence="4" id="KW-0378">Hydrolase</keyword>
<dbReference type="EMBL" id="JAAIUW010000008">
    <property type="protein sequence ID" value="KAF7817860.1"/>
    <property type="molecule type" value="Genomic_DNA"/>
</dbReference>
<dbReference type="PANTHER" id="PTHR47967">
    <property type="entry name" value="OS07G0603500 PROTEIN-RELATED"/>
    <property type="match status" value="1"/>
</dbReference>
<dbReference type="PANTHER" id="PTHR47967:SF136">
    <property type="match status" value="1"/>
</dbReference>
<dbReference type="InterPro" id="IPR032861">
    <property type="entry name" value="TAXi_N"/>
</dbReference>
<keyword evidence="3" id="KW-0064">Aspartyl protease</keyword>
<feature type="domain" description="Peptidase A1" evidence="7">
    <location>
        <begin position="300"/>
        <end position="656"/>
    </location>
</feature>
<comment type="similarity">
    <text evidence="1">Belongs to the peptidase A1 family.</text>
</comment>
<gene>
    <name evidence="8" type="ORF">G2W53_023315</name>
</gene>
<dbReference type="InterPro" id="IPR021109">
    <property type="entry name" value="Peptidase_aspartic_dom_sf"/>
</dbReference>
<evidence type="ECO:0000313" key="9">
    <source>
        <dbReference type="Proteomes" id="UP000634136"/>
    </source>
</evidence>
<keyword evidence="9" id="KW-1185">Reference proteome</keyword>
<dbReference type="SUPFAM" id="SSF50630">
    <property type="entry name" value="Acid proteases"/>
    <property type="match status" value="1"/>
</dbReference>
<reference evidence="8" key="1">
    <citation type="submission" date="2020-09" db="EMBL/GenBank/DDBJ databases">
        <title>Genome-Enabled Discovery of Anthraquinone Biosynthesis in Senna tora.</title>
        <authorList>
            <person name="Kang S.-H."/>
            <person name="Pandey R.P."/>
            <person name="Lee C.-M."/>
            <person name="Sim J.-S."/>
            <person name="Jeong J.-T."/>
            <person name="Choi B.-S."/>
            <person name="Jung M."/>
            <person name="Ginzburg D."/>
            <person name="Zhao K."/>
            <person name="Won S.Y."/>
            <person name="Oh T.-J."/>
            <person name="Yu Y."/>
            <person name="Kim N.-H."/>
            <person name="Lee O.R."/>
            <person name="Lee T.-H."/>
            <person name="Bashyal P."/>
            <person name="Kim T.-S."/>
            <person name="Lee W.-H."/>
            <person name="Kawkins C."/>
            <person name="Kim C.-K."/>
            <person name="Kim J.S."/>
            <person name="Ahn B.O."/>
            <person name="Rhee S.Y."/>
            <person name="Sohng J.K."/>
        </authorList>
    </citation>
    <scope>NUCLEOTIDE SEQUENCE</scope>
    <source>
        <tissue evidence="8">Leaf</tissue>
    </source>
</reference>
<dbReference type="Gene3D" id="2.40.70.10">
    <property type="entry name" value="Acid Proteases"/>
    <property type="match status" value="2"/>
</dbReference>
<evidence type="ECO:0000256" key="4">
    <source>
        <dbReference type="ARBA" id="ARBA00022801"/>
    </source>
</evidence>
<comment type="caution">
    <text evidence="8">The sequence shown here is derived from an EMBL/GenBank/DDBJ whole genome shotgun (WGS) entry which is preliminary data.</text>
</comment>
<evidence type="ECO:0000256" key="6">
    <source>
        <dbReference type="SAM" id="MobiDB-lite"/>
    </source>
</evidence>
<dbReference type="Proteomes" id="UP000634136">
    <property type="component" value="Unassembled WGS sequence"/>
</dbReference>
<feature type="region of interest" description="Disordered" evidence="6">
    <location>
        <begin position="175"/>
        <end position="214"/>
    </location>
</feature>
<dbReference type="GO" id="GO:0006508">
    <property type="term" value="P:proteolysis"/>
    <property type="evidence" value="ECO:0007669"/>
    <property type="project" value="UniProtKB-KW"/>
</dbReference>
<evidence type="ECO:0000259" key="7">
    <source>
        <dbReference type="PROSITE" id="PS51767"/>
    </source>
</evidence>
<keyword evidence="2" id="KW-0645">Protease</keyword>
<protein>
    <submittedName>
        <fullName evidence="8">Aspartic peptidase</fullName>
    </submittedName>
</protein>
<dbReference type="InterPro" id="IPR033121">
    <property type="entry name" value="PEPTIDASE_A1"/>
</dbReference>
<dbReference type="OrthoDB" id="1072226at2759"/>
<dbReference type="Pfam" id="PF14541">
    <property type="entry name" value="TAXi_C"/>
    <property type="match status" value="1"/>
</dbReference>
<dbReference type="Pfam" id="PF14543">
    <property type="entry name" value="TAXi_N"/>
    <property type="match status" value="1"/>
</dbReference>
<dbReference type="InterPro" id="IPR051708">
    <property type="entry name" value="Plant_Aspart_Prot_A1"/>
</dbReference>
<feature type="region of interest" description="Disordered" evidence="6">
    <location>
        <begin position="138"/>
        <end position="159"/>
    </location>
</feature>
<sequence length="664" mass="74458">MASDSLRSNTEQPMGPVIRKAFVPFVPNITKSKTVVPVGTGGSYDYKYSAQASPTKAYPTPTRDDNNNKNNSAVGYGDYGNREEHWPIGTTPLPNGKERHKPIGTSIRHDNYDRYPPSGNYNYNSMFEANRTSRPNASPTWSSFYDRPQPAVSKPTNNDIGKTLGLLKEIAKVNGYGNKGSAKDTDQRRNDEVDRPNPSIWADPPQTDGTTNDATRRYGILSANFMAIASTKSFSLKLIPRHIIDTALFPKNLTQVQQHEIFVQLSRERALYYKSTASANLREAQSVMKSYVLRIFTSLYIVHIRIGTAPYSAYLLFDTGSDDTWLQCEGCTNCFPLSGGNFNYRQSQTYKPLPCDHPLCNPYICSDDSDTCRYQMLYIGGPASRGNLSFENFTFLDNDDGYISFGDIVFGCGIENQNIRFGMDGELGADNSIAGIFGMGAGPRSLLFQLAPITLLRFSYCLVSWTTPEGPYSYIHYGDDAQISGDGDKIKTIQLVPQAIPRYYLPCTGISLNADLLPIHPSLWAFKPDRTGGFAVDTGSGPTFLVRSAYSVVRDWIYRYFEEQGRYPIIGPYDLCYRREDHDEWYPNPSMTYHFEGDADLVVDPTAVFQIFDEEDMSCLAVMSMPDDTGPSLLGAFQQVNYRFVFDFRLLQLSFVSQHTCFDT</sequence>
<name>A0A834T9W0_9FABA</name>
<evidence type="ECO:0000256" key="2">
    <source>
        <dbReference type="ARBA" id="ARBA00022670"/>
    </source>
</evidence>
<dbReference type="AlphaFoldDB" id="A0A834T9W0"/>
<evidence type="ECO:0000313" key="8">
    <source>
        <dbReference type="EMBL" id="KAF7817860.1"/>
    </source>
</evidence>
<feature type="region of interest" description="Disordered" evidence="6">
    <location>
        <begin position="51"/>
        <end position="115"/>
    </location>
</feature>
<dbReference type="GO" id="GO:0004190">
    <property type="term" value="F:aspartic-type endopeptidase activity"/>
    <property type="evidence" value="ECO:0007669"/>
    <property type="project" value="UniProtKB-KW"/>
</dbReference>
<organism evidence="8 9">
    <name type="scientific">Senna tora</name>
    <dbReference type="NCBI Taxonomy" id="362788"/>
    <lineage>
        <taxon>Eukaryota</taxon>
        <taxon>Viridiplantae</taxon>
        <taxon>Streptophyta</taxon>
        <taxon>Embryophyta</taxon>
        <taxon>Tracheophyta</taxon>
        <taxon>Spermatophyta</taxon>
        <taxon>Magnoliopsida</taxon>
        <taxon>eudicotyledons</taxon>
        <taxon>Gunneridae</taxon>
        <taxon>Pentapetalae</taxon>
        <taxon>rosids</taxon>
        <taxon>fabids</taxon>
        <taxon>Fabales</taxon>
        <taxon>Fabaceae</taxon>
        <taxon>Caesalpinioideae</taxon>
        <taxon>Cassia clade</taxon>
        <taxon>Senna</taxon>
    </lineage>
</organism>
<dbReference type="InterPro" id="IPR034161">
    <property type="entry name" value="Pepsin-like_plant"/>
</dbReference>
<evidence type="ECO:0000256" key="5">
    <source>
        <dbReference type="ARBA" id="ARBA00023180"/>
    </source>
</evidence>
<dbReference type="InterPro" id="IPR032799">
    <property type="entry name" value="TAXi_C"/>
</dbReference>
<feature type="compositionally biased region" description="Basic and acidic residues" evidence="6">
    <location>
        <begin position="181"/>
        <end position="195"/>
    </location>
</feature>
<proteinExistence type="inferred from homology"/>
<dbReference type="CDD" id="cd05476">
    <property type="entry name" value="pepsin_A_like_plant"/>
    <property type="match status" value="1"/>
</dbReference>
<dbReference type="PROSITE" id="PS51767">
    <property type="entry name" value="PEPTIDASE_A1"/>
    <property type="match status" value="1"/>
</dbReference>
<evidence type="ECO:0000256" key="3">
    <source>
        <dbReference type="ARBA" id="ARBA00022750"/>
    </source>
</evidence>
<keyword evidence="5" id="KW-0325">Glycoprotein</keyword>
<accession>A0A834T9W0</accession>